<evidence type="ECO:0000256" key="1">
    <source>
        <dbReference type="ARBA" id="ARBA00000085"/>
    </source>
</evidence>
<comment type="caution">
    <text evidence="11">The sequence shown here is derived from an EMBL/GenBank/DDBJ whole genome shotgun (WGS) entry which is preliminary data.</text>
</comment>
<proteinExistence type="predicted"/>
<keyword evidence="3" id="KW-0597">Phosphoprotein</keyword>
<dbReference type="PANTHER" id="PTHR24421:SF10">
    <property type="entry name" value="NITRATE_NITRITE SENSOR PROTEIN NARQ"/>
    <property type="match status" value="1"/>
</dbReference>
<keyword evidence="6 11" id="KW-0418">Kinase</keyword>
<keyword evidence="7" id="KW-0067">ATP-binding</keyword>
<evidence type="ECO:0000256" key="3">
    <source>
        <dbReference type="ARBA" id="ARBA00022553"/>
    </source>
</evidence>
<dbReference type="Gene3D" id="1.20.5.1930">
    <property type="match status" value="1"/>
</dbReference>
<dbReference type="GO" id="GO:0046983">
    <property type="term" value="F:protein dimerization activity"/>
    <property type="evidence" value="ECO:0007669"/>
    <property type="project" value="InterPro"/>
</dbReference>
<sequence length="362" mass="40546">MLLLMRNTARTWLADRRTRPESCERLLGDLPLRLLQQPDSQAPLLALLASLTRHTPARRAWLLLPAPQDGGWQVLGEAPDACPHGQPLSAADGAQRCVTCLAAGRHRLICPLELERGRLAVLLLDYRSPPGWLLQRQAAQLAARLGDVLRALRRGRARGRRETAMDPALLARELHDSVAQQLSYLQIRATRLLAVLDEPEQVRIMAHDLQEQLRCVHRQVRALIATARPGMDGRSLRQALEACVAEFSRRSSCVFELDNRLPAEHLPDAVAFEVLQVVREALTNVMRHSHARQVLIELREEDRQGFELRLSDDGLGLRQMPSEQGHYGLRIMQERATAIGAELSIGPAEPCGTLVRLRWSPP</sequence>
<dbReference type="RefSeq" id="WP_003152085.1">
    <property type="nucleotide sequence ID" value="NZ_QLAG01000016.1"/>
</dbReference>
<dbReference type="InterPro" id="IPR003594">
    <property type="entry name" value="HATPase_dom"/>
</dbReference>
<name>A0A5R9QCL7_9GAMM</name>
<dbReference type="PANTHER" id="PTHR24421">
    <property type="entry name" value="NITRATE/NITRITE SENSOR PROTEIN NARX-RELATED"/>
    <property type="match status" value="1"/>
</dbReference>
<evidence type="ECO:0000256" key="2">
    <source>
        <dbReference type="ARBA" id="ARBA00012438"/>
    </source>
</evidence>
<feature type="domain" description="Signal transduction histidine kinase subgroup 3 dimerisation and phosphoacceptor" evidence="10">
    <location>
        <begin position="170"/>
        <end position="230"/>
    </location>
</feature>
<dbReference type="GO" id="GO:0005524">
    <property type="term" value="F:ATP binding"/>
    <property type="evidence" value="ECO:0007669"/>
    <property type="project" value="UniProtKB-KW"/>
</dbReference>
<evidence type="ECO:0000259" key="10">
    <source>
        <dbReference type="Pfam" id="PF07730"/>
    </source>
</evidence>
<evidence type="ECO:0000313" key="12">
    <source>
        <dbReference type="Proteomes" id="UP000306753"/>
    </source>
</evidence>
<dbReference type="Pfam" id="PF07730">
    <property type="entry name" value="HisKA_3"/>
    <property type="match status" value="1"/>
</dbReference>
<evidence type="ECO:0000256" key="4">
    <source>
        <dbReference type="ARBA" id="ARBA00022679"/>
    </source>
</evidence>
<dbReference type="EC" id="2.7.13.3" evidence="2"/>
<dbReference type="GO" id="GO:0000155">
    <property type="term" value="F:phosphorelay sensor kinase activity"/>
    <property type="evidence" value="ECO:0007669"/>
    <property type="project" value="InterPro"/>
</dbReference>
<keyword evidence="5" id="KW-0547">Nucleotide-binding</keyword>
<dbReference type="InterPro" id="IPR036890">
    <property type="entry name" value="HATPase_C_sf"/>
</dbReference>
<dbReference type="Proteomes" id="UP000306753">
    <property type="component" value="Unassembled WGS sequence"/>
</dbReference>
<gene>
    <name evidence="11" type="ORF">DN820_13800</name>
</gene>
<protein>
    <recommendedName>
        <fullName evidence="2">histidine kinase</fullName>
        <ecNumber evidence="2">2.7.13.3</ecNumber>
    </recommendedName>
</protein>
<evidence type="ECO:0000256" key="8">
    <source>
        <dbReference type="ARBA" id="ARBA00023012"/>
    </source>
</evidence>
<evidence type="ECO:0000256" key="7">
    <source>
        <dbReference type="ARBA" id="ARBA00022840"/>
    </source>
</evidence>
<evidence type="ECO:0000256" key="6">
    <source>
        <dbReference type="ARBA" id="ARBA00022777"/>
    </source>
</evidence>
<evidence type="ECO:0000259" key="9">
    <source>
        <dbReference type="Pfam" id="PF02518"/>
    </source>
</evidence>
<evidence type="ECO:0000256" key="5">
    <source>
        <dbReference type="ARBA" id="ARBA00022741"/>
    </source>
</evidence>
<dbReference type="SUPFAM" id="SSF55874">
    <property type="entry name" value="ATPase domain of HSP90 chaperone/DNA topoisomerase II/histidine kinase"/>
    <property type="match status" value="1"/>
</dbReference>
<keyword evidence="12" id="KW-1185">Reference proteome</keyword>
<dbReference type="EMBL" id="QLAG01000016">
    <property type="protein sequence ID" value="TLX62866.1"/>
    <property type="molecule type" value="Genomic_DNA"/>
</dbReference>
<dbReference type="InterPro" id="IPR050482">
    <property type="entry name" value="Sensor_HK_TwoCompSys"/>
</dbReference>
<feature type="domain" description="Histidine kinase/HSP90-like ATPase" evidence="9">
    <location>
        <begin position="274"/>
        <end position="359"/>
    </location>
</feature>
<dbReference type="AlphaFoldDB" id="A0A5R9QCL7"/>
<reference evidence="11 12" key="1">
    <citation type="journal article" date="2017" name="Eur. J. Clin. Microbiol. Infect. Dis.">
        <title>Uncommonly isolated clinical Pseudomonas: identification and phylogenetic assignation.</title>
        <authorList>
            <person name="Mulet M."/>
            <person name="Gomila M."/>
            <person name="Ramirez A."/>
            <person name="Cardew S."/>
            <person name="Moore E.R."/>
            <person name="Lalucat J."/>
            <person name="Garcia-Valdes E."/>
        </authorList>
    </citation>
    <scope>NUCLEOTIDE SEQUENCE [LARGE SCALE GENOMIC DNA]</scope>
    <source>
        <strain evidence="11 12">SD129</strain>
    </source>
</reference>
<comment type="catalytic activity">
    <reaction evidence="1">
        <text>ATP + protein L-histidine = ADP + protein N-phospho-L-histidine.</text>
        <dbReference type="EC" id="2.7.13.3"/>
    </reaction>
</comment>
<accession>A0A5R9QCL7</accession>
<dbReference type="Pfam" id="PF02518">
    <property type="entry name" value="HATPase_c"/>
    <property type="match status" value="1"/>
</dbReference>
<dbReference type="Gene3D" id="3.30.565.10">
    <property type="entry name" value="Histidine kinase-like ATPase, C-terminal domain"/>
    <property type="match status" value="1"/>
</dbReference>
<evidence type="ECO:0000313" key="11">
    <source>
        <dbReference type="EMBL" id="TLX62866.1"/>
    </source>
</evidence>
<dbReference type="InterPro" id="IPR011712">
    <property type="entry name" value="Sig_transdc_His_kin_sub3_dim/P"/>
</dbReference>
<dbReference type="CDD" id="cd16917">
    <property type="entry name" value="HATPase_UhpB-NarQ-NarX-like"/>
    <property type="match status" value="1"/>
</dbReference>
<organism evidence="11 12">
    <name type="scientific">Stutzerimonas nosocomialis</name>
    <dbReference type="NCBI Taxonomy" id="1056496"/>
    <lineage>
        <taxon>Bacteria</taxon>
        <taxon>Pseudomonadati</taxon>
        <taxon>Pseudomonadota</taxon>
        <taxon>Gammaproteobacteria</taxon>
        <taxon>Pseudomonadales</taxon>
        <taxon>Pseudomonadaceae</taxon>
        <taxon>Stutzerimonas</taxon>
    </lineage>
</organism>
<keyword evidence="4" id="KW-0808">Transferase</keyword>
<keyword evidence="8" id="KW-0902">Two-component regulatory system</keyword>
<dbReference type="GO" id="GO:0016020">
    <property type="term" value="C:membrane"/>
    <property type="evidence" value="ECO:0007669"/>
    <property type="project" value="InterPro"/>
</dbReference>